<keyword evidence="3" id="KW-1185">Reference proteome</keyword>
<name>A0ABQ3RAA1_STRRR</name>
<comment type="caution">
    <text evidence="2">The sequence shown here is derived from an EMBL/GenBank/DDBJ whole genome shotgun (WGS) entry which is preliminary data.</text>
</comment>
<dbReference type="Proteomes" id="UP000646738">
    <property type="component" value="Unassembled WGS sequence"/>
</dbReference>
<proteinExistence type="predicted"/>
<reference evidence="3" key="1">
    <citation type="submission" date="2023-07" db="EMBL/GenBank/DDBJ databases">
        <title>Whole genome shotgun sequence of Streptomyces achromogenes subsp. rubradiris NBRC 14000.</title>
        <authorList>
            <person name="Komaki H."/>
            <person name="Tamura T."/>
        </authorList>
    </citation>
    <scope>NUCLEOTIDE SEQUENCE [LARGE SCALE GENOMIC DNA]</scope>
    <source>
        <strain evidence="3">NBRC 14000</strain>
    </source>
</reference>
<accession>A0ABQ3RAA1</accession>
<evidence type="ECO:0000313" key="3">
    <source>
        <dbReference type="Proteomes" id="UP000646738"/>
    </source>
</evidence>
<evidence type="ECO:0000313" key="2">
    <source>
        <dbReference type="EMBL" id="GHI52764.1"/>
    </source>
</evidence>
<feature type="region of interest" description="Disordered" evidence="1">
    <location>
        <begin position="127"/>
        <end position="151"/>
    </location>
</feature>
<evidence type="ECO:0000256" key="1">
    <source>
        <dbReference type="SAM" id="MobiDB-lite"/>
    </source>
</evidence>
<sequence length="271" mass="29567">MVNKPLTPPSGAVHSPQEWAVTAPLAQLRAKGVRCLLSCGRTADYVAVPLADGSTIRLTGTTRPDENGTVDDVSVNHPVRAHESWRAELDHAAGSTLVYDSEGRQMTFAEDTKALVAAILQYHRQRGGEFGDQQPPVPAEGESGEEAAPDDLPFLSPLADLADLYGRFEDGYGPDDIRAVFGRIHAEGGPYLVCVWDYADEYGFGGDSQFYAEDADGRLFEVQPDIHRWLSGWQETPGAVDTWVCAPVSEPTEFPVSDDFHNYARTDRTGD</sequence>
<gene>
    <name evidence="2" type="ORF">Srubr_26100</name>
</gene>
<organism evidence="2 3">
    <name type="scientific">Streptomyces rubradiris</name>
    <name type="common">Streptomyces achromogenes subsp. rubradiris</name>
    <dbReference type="NCBI Taxonomy" id="285531"/>
    <lineage>
        <taxon>Bacteria</taxon>
        <taxon>Bacillati</taxon>
        <taxon>Actinomycetota</taxon>
        <taxon>Actinomycetes</taxon>
        <taxon>Kitasatosporales</taxon>
        <taxon>Streptomycetaceae</taxon>
        <taxon>Streptomyces</taxon>
    </lineage>
</organism>
<protein>
    <submittedName>
        <fullName evidence="2">Uncharacterized protein</fullName>
    </submittedName>
</protein>
<dbReference type="EMBL" id="BNEA01000010">
    <property type="protein sequence ID" value="GHI52764.1"/>
    <property type="molecule type" value="Genomic_DNA"/>
</dbReference>